<dbReference type="EMBL" id="KN818623">
    <property type="protein sequence ID" value="KIL54823.1"/>
    <property type="molecule type" value="Genomic_DNA"/>
</dbReference>
<accession>A0A0C2WFC8</accession>
<name>A0A0C2WFC8_AMAMK</name>
<protein>
    <submittedName>
        <fullName evidence="1">Uncharacterized protein</fullName>
    </submittedName>
</protein>
<reference evidence="1 2" key="1">
    <citation type="submission" date="2014-04" db="EMBL/GenBank/DDBJ databases">
        <title>Evolutionary Origins and Diversification of the Mycorrhizal Mutualists.</title>
        <authorList>
            <consortium name="DOE Joint Genome Institute"/>
            <consortium name="Mycorrhizal Genomics Consortium"/>
            <person name="Kohler A."/>
            <person name="Kuo A."/>
            <person name="Nagy L.G."/>
            <person name="Floudas D."/>
            <person name="Copeland A."/>
            <person name="Barry K.W."/>
            <person name="Cichocki N."/>
            <person name="Veneault-Fourrey C."/>
            <person name="LaButti K."/>
            <person name="Lindquist E.A."/>
            <person name="Lipzen A."/>
            <person name="Lundell T."/>
            <person name="Morin E."/>
            <person name="Murat C."/>
            <person name="Riley R."/>
            <person name="Ohm R."/>
            <person name="Sun H."/>
            <person name="Tunlid A."/>
            <person name="Henrissat B."/>
            <person name="Grigoriev I.V."/>
            <person name="Hibbett D.S."/>
            <person name="Martin F."/>
        </authorList>
    </citation>
    <scope>NUCLEOTIDE SEQUENCE [LARGE SCALE GENOMIC DNA]</scope>
    <source>
        <strain evidence="1 2">Koide BX008</strain>
    </source>
</reference>
<organism evidence="1 2">
    <name type="scientific">Amanita muscaria (strain Koide BX008)</name>
    <dbReference type="NCBI Taxonomy" id="946122"/>
    <lineage>
        <taxon>Eukaryota</taxon>
        <taxon>Fungi</taxon>
        <taxon>Dikarya</taxon>
        <taxon>Basidiomycota</taxon>
        <taxon>Agaricomycotina</taxon>
        <taxon>Agaricomycetes</taxon>
        <taxon>Agaricomycetidae</taxon>
        <taxon>Agaricales</taxon>
        <taxon>Pluteineae</taxon>
        <taxon>Amanitaceae</taxon>
        <taxon>Amanita</taxon>
    </lineage>
</organism>
<dbReference type="STRING" id="946122.A0A0C2WFC8"/>
<dbReference type="HOGENOM" id="CLU_085149_2_2_1"/>
<dbReference type="InParanoid" id="A0A0C2WFC8"/>
<feature type="non-terminal residue" evidence="1">
    <location>
        <position position="75"/>
    </location>
</feature>
<keyword evidence="2" id="KW-1185">Reference proteome</keyword>
<evidence type="ECO:0000313" key="1">
    <source>
        <dbReference type="EMBL" id="KIL54823.1"/>
    </source>
</evidence>
<sequence>MFLGASGLLKNPWSDAMHHVVWMIRRTLLIGREGKMPFEAVFGTKPGLKAVSEWGESVTIHSNSRAEEGRWTGVD</sequence>
<proteinExistence type="predicted"/>
<evidence type="ECO:0000313" key="2">
    <source>
        <dbReference type="Proteomes" id="UP000054549"/>
    </source>
</evidence>
<dbReference type="Proteomes" id="UP000054549">
    <property type="component" value="Unassembled WGS sequence"/>
</dbReference>
<gene>
    <name evidence="1" type="ORF">M378DRAFT_91866</name>
</gene>
<dbReference type="OrthoDB" id="2640446at2759"/>
<dbReference type="AlphaFoldDB" id="A0A0C2WFC8"/>